<dbReference type="Pfam" id="PF07690">
    <property type="entry name" value="MFS_1"/>
    <property type="match status" value="1"/>
</dbReference>
<feature type="transmembrane region" description="Helical" evidence="7">
    <location>
        <begin position="101"/>
        <end position="128"/>
    </location>
</feature>
<keyword evidence="3 7" id="KW-0812">Transmembrane</keyword>
<evidence type="ECO:0000313" key="9">
    <source>
        <dbReference type="Proteomes" id="UP001230426"/>
    </source>
</evidence>
<dbReference type="InterPro" id="IPR036259">
    <property type="entry name" value="MFS_trans_sf"/>
</dbReference>
<evidence type="ECO:0000256" key="2">
    <source>
        <dbReference type="ARBA" id="ARBA00022475"/>
    </source>
</evidence>
<keyword evidence="5 7" id="KW-0472">Membrane</keyword>
<feature type="transmembrane region" description="Helical" evidence="7">
    <location>
        <begin position="75"/>
        <end position="95"/>
    </location>
</feature>
<reference evidence="8 9" key="1">
    <citation type="submission" date="2023-07" db="EMBL/GenBank/DDBJ databases">
        <title>Sequencing the genomes of 1000 actinobacteria strains.</title>
        <authorList>
            <person name="Klenk H.-P."/>
        </authorList>
    </citation>
    <scope>NUCLEOTIDE SEQUENCE [LARGE SCALE GENOMIC DNA]</scope>
    <source>
        <strain evidence="8 9">DSM 44109</strain>
    </source>
</reference>
<evidence type="ECO:0000256" key="3">
    <source>
        <dbReference type="ARBA" id="ARBA00022692"/>
    </source>
</evidence>
<keyword evidence="2" id="KW-1003">Cell membrane</keyword>
<dbReference type="EMBL" id="JAUSRB010000002">
    <property type="protein sequence ID" value="MDP9867028.1"/>
    <property type="molecule type" value="Genomic_DNA"/>
</dbReference>
<keyword evidence="9" id="KW-1185">Reference proteome</keyword>
<dbReference type="InterPro" id="IPR011701">
    <property type="entry name" value="MFS"/>
</dbReference>
<feature type="region of interest" description="Disordered" evidence="6">
    <location>
        <begin position="416"/>
        <end position="459"/>
    </location>
</feature>
<feature type="transmembrane region" description="Helical" evidence="7">
    <location>
        <begin position="253"/>
        <end position="274"/>
    </location>
</feature>
<organism evidence="8 9">
    <name type="scientific">Streptosporangium brasiliense</name>
    <dbReference type="NCBI Taxonomy" id="47480"/>
    <lineage>
        <taxon>Bacteria</taxon>
        <taxon>Bacillati</taxon>
        <taxon>Actinomycetota</taxon>
        <taxon>Actinomycetes</taxon>
        <taxon>Streptosporangiales</taxon>
        <taxon>Streptosporangiaceae</taxon>
        <taxon>Streptosporangium</taxon>
    </lineage>
</organism>
<comment type="subcellular location">
    <subcellularLocation>
        <location evidence="1">Cell membrane</location>
        <topology evidence="1">Multi-pass membrane protein</topology>
    </subcellularLocation>
</comment>
<evidence type="ECO:0000313" key="8">
    <source>
        <dbReference type="EMBL" id="MDP9867028.1"/>
    </source>
</evidence>
<feature type="transmembrane region" description="Helical" evidence="7">
    <location>
        <begin position="369"/>
        <end position="386"/>
    </location>
</feature>
<dbReference type="PANTHER" id="PTHR23513:SF6">
    <property type="entry name" value="MAJOR FACILITATOR SUPERFAMILY ASSOCIATED DOMAIN-CONTAINING PROTEIN"/>
    <property type="match status" value="1"/>
</dbReference>
<feature type="transmembrane region" description="Helical" evidence="7">
    <location>
        <begin position="149"/>
        <end position="169"/>
    </location>
</feature>
<dbReference type="SUPFAM" id="SSF103473">
    <property type="entry name" value="MFS general substrate transporter"/>
    <property type="match status" value="1"/>
</dbReference>
<feature type="transmembrane region" description="Helical" evidence="7">
    <location>
        <begin position="46"/>
        <end position="63"/>
    </location>
</feature>
<dbReference type="Proteomes" id="UP001230426">
    <property type="component" value="Unassembled WGS sequence"/>
</dbReference>
<evidence type="ECO:0000256" key="6">
    <source>
        <dbReference type="SAM" id="MobiDB-lite"/>
    </source>
</evidence>
<dbReference type="PRINTS" id="PR01988">
    <property type="entry name" value="EXPORTERBACE"/>
</dbReference>
<dbReference type="CDD" id="cd06173">
    <property type="entry name" value="MFS_MefA_like"/>
    <property type="match status" value="1"/>
</dbReference>
<feature type="transmembrane region" description="Helical" evidence="7">
    <location>
        <begin position="215"/>
        <end position="241"/>
    </location>
</feature>
<feature type="transmembrane region" description="Helical" evidence="7">
    <location>
        <begin position="303"/>
        <end position="322"/>
    </location>
</feature>
<evidence type="ECO:0000256" key="7">
    <source>
        <dbReference type="SAM" id="Phobius"/>
    </source>
</evidence>
<feature type="transmembrane region" description="Helical" evidence="7">
    <location>
        <begin position="281"/>
        <end position="297"/>
    </location>
</feature>
<gene>
    <name evidence="8" type="ORF">J2S55_006294</name>
</gene>
<comment type="caution">
    <text evidence="8">The sequence shown here is derived from an EMBL/GenBank/DDBJ whole genome shotgun (WGS) entry which is preliminary data.</text>
</comment>
<feature type="transmembrane region" description="Helical" evidence="7">
    <location>
        <begin position="342"/>
        <end position="363"/>
    </location>
</feature>
<feature type="compositionally biased region" description="Gly residues" evidence="6">
    <location>
        <begin position="445"/>
        <end position="459"/>
    </location>
</feature>
<dbReference type="Gene3D" id="1.20.1250.20">
    <property type="entry name" value="MFS general substrate transporter like domains"/>
    <property type="match status" value="1"/>
</dbReference>
<evidence type="ECO:0000256" key="4">
    <source>
        <dbReference type="ARBA" id="ARBA00022989"/>
    </source>
</evidence>
<dbReference type="PANTHER" id="PTHR23513">
    <property type="entry name" value="INTEGRAL MEMBRANE EFFLUX PROTEIN-RELATED"/>
    <property type="match status" value="1"/>
</dbReference>
<accession>A0ABT9RCP7</accession>
<sequence length="459" mass="47209">MMWAVLRRRRFRIIYFGMVTSLLGDASLLLLPAILAKKFTGSDGAAGLTLFFFTLPLCLSPLLGQVIDRVDRRRFLVATCLLSAVSLAPLTAVTGRDTFWLVYPVSAAMGCSYAAVSGALSGLLKSVLPDDLLAEANGALQTARQGLRLVGPLLGVAVYTGYGIGAVVLLDAVTFLVAAAAFAALPAPPPVPAAPRGHRREEFWAGARHLVADPALRRAAGAFCLMFTLAGMTESLIFAVIDRGLGRSPEFTALTSTAMGVGAVVGGLCGAAVIARRGEPAAIGTGIALYGVAVMLWTVPTEAVVLAAMTVAGAGLTLAGVARMTLVQRRSPGHLVGRVSTAFEAAAGAAQLLSLVAGAVLVSLVDHRVLLAVVGLTVCCAAAHALRGRRQRAPAVTPMSDALMSDALMSDALMSDASMSDTPVPGTSREDPAAVSSPRRTPQGHGPGHRGGCGRRGQA</sequence>
<name>A0ABT9RCP7_9ACTN</name>
<proteinExistence type="predicted"/>
<feature type="transmembrane region" description="Helical" evidence="7">
    <location>
        <begin position="175"/>
        <end position="194"/>
    </location>
</feature>
<evidence type="ECO:0000256" key="5">
    <source>
        <dbReference type="ARBA" id="ARBA00023136"/>
    </source>
</evidence>
<evidence type="ECO:0000256" key="1">
    <source>
        <dbReference type="ARBA" id="ARBA00004651"/>
    </source>
</evidence>
<protein>
    <submittedName>
        <fullName evidence="8">MFS family permease</fullName>
    </submittedName>
</protein>
<dbReference type="InterPro" id="IPR022324">
    <property type="entry name" value="Bacilysin_exporter_BacE_put"/>
</dbReference>
<keyword evidence="4 7" id="KW-1133">Transmembrane helix</keyword>